<protein>
    <submittedName>
        <fullName evidence="3">Uncharacterized protein</fullName>
    </submittedName>
</protein>
<sequence length="115" mass="12007">MSAVPAESAQSPASRPAGRTPSVPIRADWLSKTLAGLVLGLTLALTASAILMVPLADLPLAVSGQLAMWLVPPVWLGTLSLVYFFASGWRAWAWLSGANVLALGLWWLARQGGGA</sequence>
<keyword evidence="2" id="KW-1133">Transmembrane helix</keyword>
<keyword evidence="4" id="KW-1185">Reference proteome</keyword>
<accession>A0ABV9GUT9</accession>
<organism evidence="3 4">
    <name type="scientific">Comamonas nitrativorans</name>
    <dbReference type="NCBI Taxonomy" id="108437"/>
    <lineage>
        <taxon>Bacteria</taxon>
        <taxon>Pseudomonadati</taxon>
        <taxon>Pseudomonadota</taxon>
        <taxon>Betaproteobacteria</taxon>
        <taxon>Burkholderiales</taxon>
        <taxon>Comamonadaceae</taxon>
        <taxon>Comamonas</taxon>
    </lineage>
</organism>
<keyword evidence="2" id="KW-0812">Transmembrane</keyword>
<evidence type="ECO:0000256" key="2">
    <source>
        <dbReference type="SAM" id="Phobius"/>
    </source>
</evidence>
<gene>
    <name evidence="3" type="ORF">ACFO3A_02435</name>
</gene>
<keyword evidence="2" id="KW-0472">Membrane</keyword>
<name>A0ABV9GUT9_9BURK</name>
<proteinExistence type="predicted"/>
<feature type="transmembrane region" description="Helical" evidence="2">
    <location>
        <begin position="34"/>
        <end position="54"/>
    </location>
</feature>
<feature type="transmembrane region" description="Helical" evidence="2">
    <location>
        <begin position="91"/>
        <end position="109"/>
    </location>
</feature>
<feature type="transmembrane region" description="Helical" evidence="2">
    <location>
        <begin position="66"/>
        <end position="85"/>
    </location>
</feature>
<dbReference type="RefSeq" id="WP_377723651.1">
    <property type="nucleotide sequence ID" value="NZ_JBHSEW010000001.1"/>
</dbReference>
<comment type="caution">
    <text evidence="3">The sequence shown here is derived from an EMBL/GenBank/DDBJ whole genome shotgun (WGS) entry which is preliminary data.</text>
</comment>
<dbReference type="EMBL" id="JBHSEW010000001">
    <property type="protein sequence ID" value="MFC4621075.1"/>
    <property type="molecule type" value="Genomic_DNA"/>
</dbReference>
<evidence type="ECO:0000256" key="1">
    <source>
        <dbReference type="SAM" id="MobiDB-lite"/>
    </source>
</evidence>
<feature type="region of interest" description="Disordered" evidence="1">
    <location>
        <begin position="1"/>
        <end position="22"/>
    </location>
</feature>
<evidence type="ECO:0000313" key="4">
    <source>
        <dbReference type="Proteomes" id="UP001595967"/>
    </source>
</evidence>
<dbReference type="Proteomes" id="UP001595967">
    <property type="component" value="Unassembled WGS sequence"/>
</dbReference>
<evidence type="ECO:0000313" key="3">
    <source>
        <dbReference type="EMBL" id="MFC4621075.1"/>
    </source>
</evidence>
<reference evidence="4" key="1">
    <citation type="journal article" date="2019" name="Int. J. Syst. Evol. Microbiol.">
        <title>The Global Catalogue of Microorganisms (GCM) 10K type strain sequencing project: providing services to taxonomists for standard genome sequencing and annotation.</title>
        <authorList>
            <consortium name="The Broad Institute Genomics Platform"/>
            <consortium name="The Broad Institute Genome Sequencing Center for Infectious Disease"/>
            <person name="Wu L."/>
            <person name="Ma J."/>
        </authorList>
    </citation>
    <scope>NUCLEOTIDE SEQUENCE [LARGE SCALE GENOMIC DNA]</scope>
    <source>
        <strain evidence="4">JCM 11650</strain>
    </source>
</reference>